<reference evidence="2" key="1">
    <citation type="journal article" date="2019" name="Int. J. Syst. Evol. Microbiol.">
        <title>The Global Catalogue of Microorganisms (GCM) 10K type strain sequencing project: providing services to taxonomists for standard genome sequencing and annotation.</title>
        <authorList>
            <consortium name="The Broad Institute Genomics Platform"/>
            <consortium name="The Broad Institute Genome Sequencing Center for Infectious Disease"/>
            <person name="Wu L."/>
            <person name="Ma J."/>
        </authorList>
    </citation>
    <scope>NUCLEOTIDE SEQUENCE [LARGE SCALE GENOMIC DNA]</scope>
    <source>
        <strain evidence="2">DT43</strain>
    </source>
</reference>
<evidence type="ECO:0000313" key="2">
    <source>
        <dbReference type="Proteomes" id="UP001596012"/>
    </source>
</evidence>
<dbReference type="RefSeq" id="WP_386342047.1">
    <property type="nucleotide sequence ID" value="NZ_JBHSFG010000022.1"/>
</dbReference>
<sequence>MIEILTSGVALGVHVPGLLLADRLREQGVAAEVRVLERLLPKRTLTTTAGMKWAFHRDFRFALTGQRVAGDPSSAVDGPAVGQLMDAWRTGGVDRFVVFSGFWLPIVKQYLSAGGPPPPVDICHVDSVVSPSFARTGGLVPGARQVWLADAARGCVPLSIPVTRQAALPWADRDRRLLVHGGGWGIGTYQERAQELHALGFELDIVAYEHADVRDEEVRYFMVDPDWHPWLDDGYPPFGRVMRDEPPRYTRGSGHHGSFHLTRAAVATVSKPGGGTLLDSLWAATPAVLLEPFGAHEERNTELWQELGFGITFERWKESGFDMDVIENMHHALRKAVADIPDYSALLAETGRS</sequence>
<gene>
    <name evidence="1" type="ORF">ACFPH6_14740</name>
</gene>
<organism evidence="1 2">
    <name type="scientific">Streptomyces xiangluensis</name>
    <dbReference type="NCBI Taxonomy" id="2665720"/>
    <lineage>
        <taxon>Bacteria</taxon>
        <taxon>Bacillati</taxon>
        <taxon>Actinomycetota</taxon>
        <taxon>Actinomycetes</taxon>
        <taxon>Kitasatosporales</taxon>
        <taxon>Streptomycetaceae</taxon>
        <taxon>Streptomyces</taxon>
    </lineage>
</organism>
<name>A0ABV8YKF9_9ACTN</name>
<keyword evidence="2" id="KW-1185">Reference proteome</keyword>
<proteinExistence type="predicted"/>
<evidence type="ECO:0008006" key="3">
    <source>
        <dbReference type="Google" id="ProtNLM"/>
    </source>
</evidence>
<protein>
    <recommendedName>
        <fullName evidence="3">UDP-glucuronosyltransferase</fullName>
    </recommendedName>
</protein>
<dbReference type="Proteomes" id="UP001596012">
    <property type="component" value="Unassembled WGS sequence"/>
</dbReference>
<evidence type="ECO:0000313" key="1">
    <source>
        <dbReference type="EMBL" id="MFC4465763.1"/>
    </source>
</evidence>
<accession>A0ABV8YKF9</accession>
<comment type="caution">
    <text evidence="1">The sequence shown here is derived from an EMBL/GenBank/DDBJ whole genome shotgun (WGS) entry which is preliminary data.</text>
</comment>
<dbReference type="EMBL" id="JBHSFG010000022">
    <property type="protein sequence ID" value="MFC4465763.1"/>
    <property type="molecule type" value="Genomic_DNA"/>
</dbReference>